<keyword evidence="7" id="KW-1185">Reference proteome</keyword>
<evidence type="ECO:0000256" key="2">
    <source>
        <dbReference type="ARBA" id="ARBA00022741"/>
    </source>
</evidence>
<dbReference type="InterPro" id="IPR015854">
    <property type="entry name" value="ABC_transpr_LolD-like"/>
</dbReference>
<dbReference type="SUPFAM" id="SSF52540">
    <property type="entry name" value="P-loop containing nucleoside triphosphate hydrolases"/>
    <property type="match status" value="1"/>
</dbReference>
<reference evidence="6 7" key="1">
    <citation type="submission" date="2020-02" db="EMBL/GenBank/DDBJ databases">
        <title>Albibacoteraceae fam. nov., the first described family within the subdivision 4 Verrucomicrobia.</title>
        <authorList>
            <person name="Xi F."/>
        </authorList>
    </citation>
    <scope>NUCLEOTIDE SEQUENCE [LARGE SCALE GENOMIC DNA]</scope>
    <source>
        <strain evidence="6 7">CK1056</strain>
    </source>
</reference>
<evidence type="ECO:0000256" key="1">
    <source>
        <dbReference type="ARBA" id="ARBA00022448"/>
    </source>
</evidence>
<comment type="similarity">
    <text evidence="4">Belongs to the ABC transporter superfamily. Macrolide exporter (TC 3.A.1.122) family.</text>
</comment>
<dbReference type="SMART" id="SM00382">
    <property type="entry name" value="AAA"/>
    <property type="match status" value="1"/>
</dbReference>
<dbReference type="GO" id="GO:0005524">
    <property type="term" value="F:ATP binding"/>
    <property type="evidence" value="ECO:0007669"/>
    <property type="project" value="UniProtKB-KW"/>
</dbReference>
<name>A0A6B2LZD4_9BACT</name>
<dbReference type="GO" id="GO:0016887">
    <property type="term" value="F:ATP hydrolysis activity"/>
    <property type="evidence" value="ECO:0007669"/>
    <property type="project" value="InterPro"/>
</dbReference>
<evidence type="ECO:0000256" key="4">
    <source>
        <dbReference type="ARBA" id="ARBA00038388"/>
    </source>
</evidence>
<dbReference type="InterPro" id="IPR027417">
    <property type="entry name" value="P-loop_NTPase"/>
</dbReference>
<keyword evidence="1" id="KW-0813">Transport</keyword>
<dbReference type="PANTHER" id="PTHR24220:SF689">
    <property type="entry name" value="LIPOPROTEIN-RELEASING SYSTEM ATP-BINDING PROTEIN LOLD"/>
    <property type="match status" value="1"/>
</dbReference>
<feature type="domain" description="ABC transporter" evidence="5">
    <location>
        <begin position="10"/>
        <end position="228"/>
    </location>
</feature>
<dbReference type="GO" id="GO:0098796">
    <property type="term" value="C:membrane protein complex"/>
    <property type="evidence" value="ECO:0007669"/>
    <property type="project" value="UniProtKB-ARBA"/>
</dbReference>
<dbReference type="FunFam" id="3.40.50.300:FF:000032">
    <property type="entry name" value="Export ABC transporter ATP-binding protein"/>
    <property type="match status" value="1"/>
</dbReference>
<organism evidence="6 7">
    <name type="scientific">Oceanipulchritudo coccoides</name>
    <dbReference type="NCBI Taxonomy" id="2706888"/>
    <lineage>
        <taxon>Bacteria</taxon>
        <taxon>Pseudomonadati</taxon>
        <taxon>Verrucomicrobiota</taxon>
        <taxon>Opitutia</taxon>
        <taxon>Puniceicoccales</taxon>
        <taxon>Oceanipulchritudinaceae</taxon>
        <taxon>Oceanipulchritudo</taxon>
    </lineage>
</organism>
<dbReference type="InterPro" id="IPR017911">
    <property type="entry name" value="MacB-like_ATP-bd"/>
</dbReference>
<dbReference type="Proteomes" id="UP000478417">
    <property type="component" value="Unassembled WGS sequence"/>
</dbReference>
<protein>
    <submittedName>
        <fullName evidence="6">ABC transporter ATP-binding protein</fullName>
    </submittedName>
</protein>
<keyword evidence="2" id="KW-0547">Nucleotide-binding</keyword>
<evidence type="ECO:0000256" key="3">
    <source>
        <dbReference type="ARBA" id="ARBA00022840"/>
    </source>
</evidence>
<dbReference type="AlphaFoldDB" id="A0A6B2LZD4"/>
<evidence type="ECO:0000259" key="5">
    <source>
        <dbReference type="PROSITE" id="PS50893"/>
    </source>
</evidence>
<evidence type="ECO:0000313" key="7">
    <source>
        <dbReference type="Proteomes" id="UP000478417"/>
    </source>
</evidence>
<sequence>MSELAGTSVLAATGLQKSYQSGHRQIEVLQGVSLSIEAGETISIRGESGSGKSTLLNLLAGIEMPDAGDVSWNGQLLSGLPESRRPKKRSEFLGFVFQSFYLIPELNLLENVLIAARIAGLSMKEARSRAFQLLEELGLQDRLESRPEQLSGGERQRTAIARALINQPKILLADEPTGNLDEHTAERVIDQLLTVVDRHRAALVLVTHHPGFAARAQKQYRLVDGNLA</sequence>
<dbReference type="PROSITE" id="PS50893">
    <property type="entry name" value="ABC_TRANSPORTER_2"/>
    <property type="match status" value="1"/>
</dbReference>
<dbReference type="InterPro" id="IPR003593">
    <property type="entry name" value="AAA+_ATPase"/>
</dbReference>
<gene>
    <name evidence="6" type="ORF">G0Q06_03565</name>
</gene>
<dbReference type="GO" id="GO:0005886">
    <property type="term" value="C:plasma membrane"/>
    <property type="evidence" value="ECO:0007669"/>
    <property type="project" value="TreeGrafter"/>
</dbReference>
<accession>A0A6B2LZD4</accession>
<comment type="caution">
    <text evidence="6">The sequence shown here is derived from an EMBL/GenBank/DDBJ whole genome shotgun (WGS) entry which is preliminary data.</text>
</comment>
<dbReference type="RefSeq" id="WP_163962539.1">
    <property type="nucleotide sequence ID" value="NZ_JAAGNX010000001.1"/>
</dbReference>
<dbReference type="EMBL" id="JAAGNX010000001">
    <property type="protein sequence ID" value="NDV61522.1"/>
    <property type="molecule type" value="Genomic_DNA"/>
</dbReference>
<dbReference type="GO" id="GO:0022857">
    <property type="term" value="F:transmembrane transporter activity"/>
    <property type="evidence" value="ECO:0007669"/>
    <property type="project" value="TreeGrafter"/>
</dbReference>
<dbReference type="InterPro" id="IPR003439">
    <property type="entry name" value="ABC_transporter-like_ATP-bd"/>
</dbReference>
<dbReference type="CDD" id="cd03255">
    <property type="entry name" value="ABC_MJ0796_LolCDE_FtsE"/>
    <property type="match status" value="1"/>
</dbReference>
<keyword evidence="3 6" id="KW-0067">ATP-binding</keyword>
<proteinExistence type="inferred from homology"/>
<dbReference type="Gene3D" id="3.40.50.300">
    <property type="entry name" value="P-loop containing nucleotide triphosphate hydrolases"/>
    <property type="match status" value="1"/>
</dbReference>
<dbReference type="PANTHER" id="PTHR24220">
    <property type="entry name" value="IMPORT ATP-BINDING PROTEIN"/>
    <property type="match status" value="1"/>
</dbReference>
<evidence type="ECO:0000313" key="6">
    <source>
        <dbReference type="EMBL" id="NDV61522.1"/>
    </source>
</evidence>
<dbReference type="Pfam" id="PF00005">
    <property type="entry name" value="ABC_tran"/>
    <property type="match status" value="1"/>
</dbReference>